<keyword evidence="2" id="KW-1133">Transmembrane helix</keyword>
<organism evidence="3 4">
    <name type="scientific">Aspergillus pseudoustus</name>
    <dbReference type="NCBI Taxonomy" id="1810923"/>
    <lineage>
        <taxon>Eukaryota</taxon>
        <taxon>Fungi</taxon>
        <taxon>Dikarya</taxon>
        <taxon>Ascomycota</taxon>
        <taxon>Pezizomycotina</taxon>
        <taxon>Eurotiomycetes</taxon>
        <taxon>Eurotiomycetidae</taxon>
        <taxon>Eurotiales</taxon>
        <taxon>Aspergillaceae</taxon>
        <taxon>Aspergillus</taxon>
        <taxon>Aspergillus subgen. Nidulantes</taxon>
    </lineage>
</organism>
<feature type="region of interest" description="Disordered" evidence="1">
    <location>
        <begin position="1"/>
        <end position="50"/>
    </location>
</feature>
<comment type="caution">
    <text evidence="3">The sequence shown here is derived from an EMBL/GenBank/DDBJ whole genome shotgun (WGS) entry which is preliminary data.</text>
</comment>
<protein>
    <submittedName>
        <fullName evidence="3">Uncharacterized protein</fullName>
    </submittedName>
</protein>
<feature type="transmembrane region" description="Helical" evidence="2">
    <location>
        <begin position="511"/>
        <end position="532"/>
    </location>
</feature>
<dbReference type="EMBL" id="JBFXLU010000164">
    <property type="protein sequence ID" value="KAL2837254.1"/>
    <property type="molecule type" value="Genomic_DNA"/>
</dbReference>
<reference evidence="3 4" key="1">
    <citation type="submission" date="2024-07" db="EMBL/GenBank/DDBJ databases">
        <title>Section-level genome sequencing and comparative genomics of Aspergillus sections Usti and Cavernicolus.</title>
        <authorList>
            <consortium name="Lawrence Berkeley National Laboratory"/>
            <person name="Nybo J.L."/>
            <person name="Vesth T.C."/>
            <person name="Theobald S."/>
            <person name="Frisvad J.C."/>
            <person name="Larsen T.O."/>
            <person name="Kjaerboelling I."/>
            <person name="Rothschild-Mancinelli K."/>
            <person name="Lyhne E.K."/>
            <person name="Kogle M.E."/>
            <person name="Barry K."/>
            <person name="Clum A."/>
            <person name="Na H."/>
            <person name="Ledsgaard L."/>
            <person name="Lin J."/>
            <person name="Lipzen A."/>
            <person name="Kuo A."/>
            <person name="Riley R."/>
            <person name="Mondo S."/>
            <person name="Labutti K."/>
            <person name="Haridas S."/>
            <person name="Pangalinan J."/>
            <person name="Salamov A.A."/>
            <person name="Simmons B.A."/>
            <person name="Magnuson J.K."/>
            <person name="Chen J."/>
            <person name="Drula E."/>
            <person name="Henrissat B."/>
            <person name="Wiebenga A."/>
            <person name="Lubbers R.J."/>
            <person name="Gomes A.C."/>
            <person name="Makela M.R."/>
            <person name="Stajich J."/>
            <person name="Grigoriev I.V."/>
            <person name="Mortensen U.H."/>
            <person name="De Vries R.P."/>
            <person name="Baker S.E."/>
            <person name="Andersen M.R."/>
        </authorList>
    </citation>
    <scope>NUCLEOTIDE SEQUENCE [LARGE SCALE GENOMIC DNA]</scope>
    <source>
        <strain evidence="3 4">CBS 123904</strain>
    </source>
</reference>
<name>A0ABR4JCG5_9EURO</name>
<dbReference type="Proteomes" id="UP001610446">
    <property type="component" value="Unassembled WGS sequence"/>
</dbReference>
<evidence type="ECO:0000256" key="1">
    <source>
        <dbReference type="SAM" id="MobiDB-lite"/>
    </source>
</evidence>
<feature type="transmembrane region" description="Helical" evidence="2">
    <location>
        <begin position="170"/>
        <end position="194"/>
    </location>
</feature>
<dbReference type="PANTHER" id="PTHR35041:SF6">
    <property type="entry name" value="FORMYLMETHIONINE DEFORMYLASE-LIKE PROTEIN-RELATED"/>
    <property type="match status" value="1"/>
</dbReference>
<evidence type="ECO:0000313" key="3">
    <source>
        <dbReference type="EMBL" id="KAL2837254.1"/>
    </source>
</evidence>
<proteinExistence type="predicted"/>
<gene>
    <name evidence="3" type="ORF">BJY01DRAFT_46869</name>
</gene>
<evidence type="ECO:0000313" key="4">
    <source>
        <dbReference type="Proteomes" id="UP001610446"/>
    </source>
</evidence>
<feature type="transmembrane region" description="Helical" evidence="2">
    <location>
        <begin position="104"/>
        <end position="125"/>
    </location>
</feature>
<keyword evidence="2" id="KW-0472">Membrane</keyword>
<sequence>MASTVHNHGDYNAVRPENPDHVTLDSGTVTLDPKTHPQQASNNPHDDGPALTPGAWGVGWNVPVMMVGFLISGALLALGHHLYYDTLDGTRVTSIEQQTWATRIGTGLAFLSRAFLVSAVGIAAVQETWATLRKKTVRLCGINSMFDVLNSPMAFFSWDLWRHAKTLTMLAIFSWLIPITAVITPATLSVDLLIISNTAQMEVPTVDFAANTTWNAWSTQYGPGLIEAPSPEISRLFAATSASINVLPASAPPLPNSSYILDFWGPSYRCERFSDAVTIDPSLQDIWNSEIRDQISQNMTVYIGSRPMTHNNTFFVYAAGSNPLWNPANTTQPTELVCQLWNTSYVVGLNFIDGIEALTPISTTPTAFANWNTDDGQRSLDPSFSELSGANAGFYVLHMLFGDLLHLQLRTGMLGSFSQMLPDESRPSISITQTGLFSCPDVWNSPVYQMAQMTTIGDITLCRNRTLARAIEDLSHNFTYSVLSLHSASTTVNVTSSFPQNFYSYNQRNLLAAYITSVGVTASCITVGLVAMHRNGVSQDTSFSTVLLTTRNPELDNLAIGQCLGSDKISDEVRNIQLRFGQIEGDREYRHAAFGTKASVTPIVKGRDYF</sequence>
<evidence type="ECO:0000256" key="2">
    <source>
        <dbReference type="SAM" id="Phobius"/>
    </source>
</evidence>
<accession>A0ABR4JCG5</accession>
<keyword evidence="2" id="KW-0812">Transmembrane</keyword>
<keyword evidence="4" id="KW-1185">Reference proteome</keyword>
<feature type="transmembrane region" description="Helical" evidence="2">
    <location>
        <begin position="64"/>
        <end position="84"/>
    </location>
</feature>
<dbReference type="PANTHER" id="PTHR35041">
    <property type="entry name" value="MEDIATOR OF RNA POLYMERASE II TRANSCRIPTION SUBUNIT 1"/>
    <property type="match status" value="1"/>
</dbReference>